<evidence type="ECO:0000313" key="2">
    <source>
        <dbReference type="EMBL" id="SVB71862.1"/>
    </source>
</evidence>
<gene>
    <name evidence="2" type="ORF">METZ01_LOCUS224716</name>
</gene>
<dbReference type="AlphaFoldDB" id="A0A382GAJ3"/>
<dbReference type="InterPro" id="IPR025498">
    <property type="entry name" value="DUF4389"/>
</dbReference>
<organism evidence="2">
    <name type="scientific">marine metagenome</name>
    <dbReference type="NCBI Taxonomy" id="408172"/>
    <lineage>
        <taxon>unclassified sequences</taxon>
        <taxon>metagenomes</taxon>
        <taxon>ecological metagenomes</taxon>
    </lineage>
</organism>
<protein>
    <recommendedName>
        <fullName evidence="3">DUF4389 domain-containing protein</fullName>
    </recommendedName>
</protein>
<keyword evidence="1" id="KW-0472">Membrane</keyword>
<sequence length="125" mass="14695">MDVRYPVFLERELDPNLSHRLWLVKWFLAITHYIILAFLFIAFAVLWAVALFNIIFTGRYPRGIFDFNVGVLRWAWRISFYSCAALGTDRYPPFSLKDSDYPARFDVECPEQLSKGLVLVKWGLL</sequence>
<reference evidence="2" key="1">
    <citation type="submission" date="2018-05" db="EMBL/GenBank/DDBJ databases">
        <authorList>
            <person name="Lanie J.A."/>
            <person name="Ng W.-L."/>
            <person name="Kazmierczak K.M."/>
            <person name="Andrzejewski T.M."/>
            <person name="Davidsen T.M."/>
            <person name="Wayne K.J."/>
            <person name="Tettelin H."/>
            <person name="Glass J.I."/>
            <person name="Rusch D."/>
            <person name="Podicherti R."/>
            <person name="Tsui H.-C.T."/>
            <person name="Winkler M.E."/>
        </authorList>
    </citation>
    <scope>NUCLEOTIDE SEQUENCE</scope>
</reference>
<feature type="transmembrane region" description="Helical" evidence="1">
    <location>
        <begin position="26"/>
        <end position="56"/>
    </location>
</feature>
<dbReference type="EMBL" id="UINC01054313">
    <property type="protein sequence ID" value="SVB71862.1"/>
    <property type="molecule type" value="Genomic_DNA"/>
</dbReference>
<dbReference type="Pfam" id="PF14333">
    <property type="entry name" value="DUF4389"/>
    <property type="match status" value="1"/>
</dbReference>
<accession>A0A382GAJ3</accession>
<proteinExistence type="predicted"/>
<evidence type="ECO:0008006" key="3">
    <source>
        <dbReference type="Google" id="ProtNLM"/>
    </source>
</evidence>
<evidence type="ECO:0000256" key="1">
    <source>
        <dbReference type="SAM" id="Phobius"/>
    </source>
</evidence>
<feature type="non-terminal residue" evidence="2">
    <location>
        <position position="125"/>
    </location>
</feature>
<name>A0A382GAJ3_9ZZZZ</name>
<keyword evidence="1" id="KW-1133">Transmembrane helix</keyword>
<keyword evidence="1" id="KW-0812">Transmembrane</keyword>